<dbReference type="Pfam" id="PF00271">
    <property type="entry name" value="Helicase_C"/>
    <property type="match status" value="1"/>
</dbReference>
<evidence type="ECO:0000256" key="6">
    <source>
        <dbReference type="ARBA" id="ARBA00022806"/>
    </source>
</evidence>
<evidence type="ECO:0000256" key="3">
    <source>
        <dbReference type="ARBA" id="ARBA00022723"/>
    </source>
</evidence>
<dbReference type="InterPro" id="IPR011545">
    <property type="entry name" value="DEAD/DEAH_box_helicase_dom"/>
</dbReference>
<keyword evidence="3" id="KW-0479">Metal-binding</keyword>
<dbReference type="InterPro" id="IPR002121">
    <property type="entry name" value="HRDC_dom"/>
</dbReference>
<dbReference type="GO" id="GO:0046872">
    <property type="term" value="F:metal ion binding"/>
    <property type="evidence" value="ECO:0007669"/>
    <property type="project" value="UniProtKB-KW"/>
</dbReference>
<dbReference type="CDD" id="cd18794">
    <property type="entry name" value="SF2_C_RecQ"/>
    <property type="match status" value="1"/>
</dbReference>
<keyword evidence="6 17" id="KW-0347">Helicase</keyword>
<evidence type="ECO:0000256" key="13">
    <source>
        <dbReference type="ARBA" id="ARBA00044550"/>
    </source>
</evidence>
<feature type="domain" description="Helicase C-terminal" evidence="16">
    <location>
        <begin position="298"/>
        <end position="444"/>
    </location>
</feature>
<dbReference type="SMART" id="SM00341">
    <property type="entry name" value="HRDC"/>
    <property type="match status" value="1"/>
</dbReference>
<dbReference type="InterPro" id="IPR032284">
    <property type="entry name" value="RecQ_Zn-bd"/>
</dbReference>
<dbReference type="Gene3D" id="3.40.50.300">
    <property type="entry name" value="P-loop containing nucleotide triphosphate hydrolases"/>
    <property type="match status" value="2"/>
</dbReference>
<dbReference type="SMART" id="SM00490">
    <property type="entry name" value="HELICc"/>
    <property type="match status" value="1"/>
</dbReference>
<keyword evidence="18" id="KW-1185">Reference proteome</keyword>
<evidence type="ECO:0000259" key="15">
    <source>
        <dbReference type="PROSITE" id="PS51192"/>
    </source>
</evidence>
<evidence type="ECO:0000256" key="12">
    <source>
        <dbReference type="ARBA" id="ARBA00044535"/>
    </source>
</evidence>
<dbReference type="InterPro" id="IPR027417">
    <property type="entry name" value="P-loop_NTPase"/>
</dbReference>
<comment type="catalytic activity">
    <reaction evidence="10">
        <text>Couples ATP hydrolysis with the unwinding of duplex DNA by translocating in the 3'-5' direction.</text>
        <dbReference type="EC" id="5.6.2.4"/>
    </reaction>
</comment>
<dbReference type="Pfam" id="PF16124">
    <property type="entry name" value="RecQ_Zn_bind"/>
    <property type="match status" value="1"/>
</dbReference>
<dbReference type="GO" id="GO:0003677">
    <property type="term" value="F:DNA binding"/>
    <property type="evidence" value="ECO:0007669"/>
    <property type="project" value="UniProtKB-KW"/>
</dbReference>
<dbReference type="GO" id="GO:0006310">
    <property type="term" value="P:DNA recombination"/>
    <property type="evidence" value="ECO:0007669"/>
    <property type="project" value="InterPro"/>
</dbReference>
<sequence length="588" mass="64660">MKSWTKDRVAEEVEALARLAAFGKVGEAEGARLFHERLQGLRDLFRVEPDLFTSALVASLKRLAATVPIHPPALACACPPLSPDAVLKSVFGYTGFRPGQREIIESVLSGRDCIGVMPTGAGKSLTYQIPARILSGTTLVISPLIALMKDQVDGMTEVGIPATFINSSLTSDERLDRIARLRAGEYRLVYAAPEGLEGGLLDLFSSCRIGLIAVDEAHCISQWGHDFRPSYRNLSGLKRRFGNIPVLALTATATDAVASDIVEQMGMVSPLRFRGSSFRPNLRLHAYKKGGGRDTKGEILNLVLSRAGRQGIIYCLSRRGAEQTTEFLKANGVRASAYHAGMENDQRTIVQEAFRRDDIEVVVATVAFGMGIDKSNIRYVIHRDMPKSIEGYYQEIGRAGRDGVESDCVLFYSWSEVISYDRFSESASDSQVNKKMRMQTREMFSFAEGEGCRHQRLVAHFGERIAGCGSACDHCAGWDLLEEIRPAAPLEQERSVQRGKKRAFVSSENVGEEAGNLFARLRALRKKLADEKGLPAYLIFSDAVLLQMATHRPRSGDELLQINGVGPKKLAQYGDLFLEALHKAGEVS</sequence>
<proteinExistence type="inferred from homology"/>
<dbReference type="Pfam" id="PF00570">
    <property type="entry name" value="HRDC"/>
    <property type="match status" value="1"/>
</dbReference>
<comment type="similarity">
    <text evidence="2">Belongs to the helicase family. RecQ subfamily.</text>
</comment>
<evidence type="ECO:0000259" key="16">
    <source>
        <dbReference type="PROSITE" id="PS51194"/>
    </source>
</evidence>
<keyword evidence="9" id="KW-0413">Isomerase</keyword>
<dbReference type="PANTHER" id="PTHR13710">
    <property type="entry name" value="DNA HELICASE RECQ FAMILY MEMBER"/>
    <property type="match status" value="1"/>
</dbReference>
<keyword evidence="4" id="KW-0547">Nucleotide-binding</keyword>
<dbReference type="PANTHER" id="PTHR13710:SF105">
    <property type="entry name" value="ATP-DEPENDENT DNA HELICASE Q1"/>
    <property type="match status" value="1"/>
</dbReference>
<keyword evidence="8" id="KW-0238">DNA-binding</keyword>
<dbReference type="GO" id="GO:0016787">
    <property type="term" value="F:hydrolase activity"/>
    <property type="evidence" value="ECO:0007669"/>
    <property type="project" value="UniProtKB-KW"/>
</dbReference>
<feature type="domain" description="Helicase ATP-binding" evidence="15">
    <location>
        <begin position="104"/>
        <end position="271"/>
    </location>
</feature>
<accession>A0A7X6DSA7</accession>
<dbReference type="AlphaFoldDB" id="A0A7X6DSA7"/>
<evidence type="ECO:0000313" key="18">
    <source>
        <dbReference type="Proteomes" id="UP000534783"/>
    </source>
</evidence>
<dbReference type="SUPFAM" id="SSF52540">
    <property type="entry name" value="P-loop containing nucleoside triphosphate hydrolases"/>
    <property type="match status" value="1"/>
</dbReference>
<dbReference type="PROSITE" id="PS51192">
    <property type="entry name" value="HELICASE_ATP_BIND_1"/>
    <property type="match status" value="1"/>
</dbReference>
<dbReference type="PROSITE" id="PS50967">
    <property type="entry name" value="HRDC"/>
    <property type="match status" value="1"/>
</dbReference>
<dbReference type="InterPro" id="IPR001650">
    <property type="entry name" value="Helicase_C-like"/>
</dbReference>
<dbReference type="GO" id="GO:0030894">
    <property type="term" value="C:replisome"/>
    <property type="evidence" value="ECO:0007669"/>
    <property type="project" value="TreeGrafter"/>
</dbReference>
<dbReference type="InterPro" id="IPR010997">
    <property type="entry name" value="HRDC-like_sf"/>
</dbReference>
<dbReference type="GO" id="GO:0009378">
    <property type="term" value="F:four-way junction helicase activity"/>
    <property type="evidence" value="ECO:0007669"/>
    <property type="project" value="TreeGrafter"/>
</dbReference>
<comment type="caution">
    <text evidence="17">The sequence shown here is derived from an EMBL/GenBank/DDBJ whole genome shotgun (WGS) entry which is preliminary data.</text>
</comment>
<dbReference type="SMART" id="SM00487">
    <property type="entry name" value="DEXDc"/>
    <property type="match status" value="1"/>
</dbReference>
<dbReference type="InterPro" id="IPR044876">
    <property type="entry name" value="HRDC_dom_sf"/>
</dbReference>
<dbReference type="FunFam" id="3.40.50.300:FF:001389">
    <property type="entry name" value="ATP-dependent DNA helicase RecQ"/>
    <property type="match status" value="1"/>
</dbReference>
<evidence type="ECO:0000256" key="9">
    <source>
        <dbReference type="ARBA" id="ARBA00023235"/>
    </source>
</evidence>
<dbReference type="GO" id="GO:0043590">
    <property type="term" value="C:bacterial nucleoid"/>
    <property type="evidence" value="ECO:0007669"/>
    <property type="project" value="TreeGrafter"/>
</dbReference>
<keyword evidence="7" id="KW-0067">ATP-binding</keyword>
<dbReference type="GO" id="GO:0043138">
    <property type="term" value="F:3'-5' DNA helicase activity"/>
    <property type="evidence" value="ECO:0007669"/>
    <property type="project" value="UniProtKB-EC"/>
</dbReference>
<dbReference type="SUPFAM" id="SSF47819">
    <property type="entry name" value="HRDC-like"/>
    <property type="match status" value="1"/>
</dbReference>
<evidence type="ECO:0000256" key="11">
    <source>
        <dbReference type="ARBA" id="ARBA00034808"/>
    </source>
</evidence>
<evidence type="ECO:0000256" key="8">
    <source>
        <dbReference type="ARBA" id="ARBA00023125"/>
    </source>
</evidence>
<dbReference type="GO" id="GO:0006281">
    <property type="term" value="P:DNA repair"/>
    <property type="evidence" value="ECO:0007669"/>
    <property type="project" value="TreeGrafter"/>
</dbReference>
<evidence type="ECO:0000256" key="4">
    <source>
        <dbReference type="ARBA" id="ARBA00022741"/>
    </source>
</evidence>
<dbReference type="EMBL" id="VTOW01000003">
    <property type="protein sequence ID" value="NKE72322.1"/>
    <property type="molecule type" value="Genomic_DNA"/>
</dbReference>
<gene>
    <name evidence="17" type="ORF">MNODULE_16350</name>
</gene>
<dbReference type="CDD" id="cd17920">
    <property type="entry name" value="DEXHc_RecQ"/>
    <property type="match status" value="1"/>
</dbReference>
<dbReference type="GO" id="GO:0005524">
    <property type="term" value="F:ATP binding"/>
    <property type="evidence" value="ECO:0007669"/>
    <property type="project" value="UniProtKB-KW"/>
</dbReference>
<dbReference type="GO" id="GO:0005737">
    <property type="term" value="C:cytoplasm"/>
    <property type="evidence" value="ECO:0007669"/>
    <property type="project" value="TreeGrafter"/>
</dbReference>
<protein>
    <recommendedName>
        <fullName evidence="12">ATP-dependent DNA helicase RecQ</fullName>
        <ecNumber evidence="11">5.6.2.4</ecNumber>
    </recommendedName>
    <alternativeName>
        <fullName evidence="13">DNA 3'-5' helicase RecQ</fullName>
    </alternativeName>
</protein>
<evidence type="ECO:0000256" key="1">
    <source>
        <dbReference type="ARBA" id="ARBA00001946"/>
    </source>
</evidence>
<name>A0A7X6DSA7_9BACT</name>
<evidence type="ECO:0000259" key="14">
    <source>
        <dbReference type="PROSITE" id="PS50967"/>
    </source>
</evidence>
<evidence type="ECO:0000256" key="7">
    <source>
        <dbReference type="ARBA" id="ARBA00022840"/>
    </source>
</evidence>
<evidence type="ECO:0000256" key="10">
    <source>
        <dbReference type="ARBA" id="ARBA00034617"/>
    </source>
</evidence>
<dbReference type="Pfam" id="PF00270">
    <property type="entry name" value="DEAD"/>
    <property type="match status" value="1"/>
</dbReference>
<dbReference type="Proteomes" id="UP000534783">
    <property type="component" value="Unassembled WGS sequence"/>
</dbReference>
<dbReference type="InterPro" id="IPR014001">
    <property type="entry name" value="Helicase_ATP-bd"/>
</dbReference>
<organism evidence="17 18">
    <name type="scientific">Candidatus Manganitrophus noduliformans</name>
    <dbReference type="NCBI Taxonomy" id="2606439"/>
    <lineage>
        <taxon>Bacteria</taxon>
        <taxon>Pseudomonadati</taxon>
        <taxon>Nitrospirota</taxon>
        <taxon>Nitrospiria</taxon>
        <taxon>Candidatus Troglogloeales</taxon>
        <taxon>Candidatus Manganitrophaceae</taxon>
        <taxon>Candidatus Manganitrophus</taxon>
    </lineage>
</organism>
<reference evidence="17 18" key="1">
    <citation type="journal article" date="2020" name="Nature">
        <title>Bacterial chemolithoautotrophy via manganese oxidation.</title>
        <authorList>
            <person name="Yu H."/>
            <person name="Leadbetter J.R."/>
        </authorList>
    </citation>
    <scope>NUCLEOTIDE SEQUENCE [LARGE SCALE GENOMIC DNA]</scope>
    <source>
        <strain evidence="17 18">Mn-1</strain>
    </source>
</reference>
<keyword evidence="5" id="KW-0378">Hydrolase</keyword>
<dbReference type="NCBIfam" id="TIGR00614">
    <property type="entry name" value="recQ_fam"/>
    <property type="match status" value="1"/>
</dbReference>
<evidence type="ECO:0000313" key="17">
    <source>
        <dbReference type="EMBL" id="NKE72322.1"/>
    </source>
</evidence>
<dbReference type="PROSITE" id="PS51194">
    <property type="entry name" value="HELICASE_CTER"/>
    <property type="match status" value="1"/>
</dbReference>
<evidence type="ECO:0000256" key="5">
    <source>
        <dbReference type="ARBA" id="ARBA00022801"/>
    </source>
</evidence>
<evidence type="ECO:0000256" key="2">
    <source>
        <dbReference type="ARBA" id="ARBA00005446"/>
    </source>
</evidence>
<dbReference type="Gene3D" id="1.10.150.80">
    <property type="entry name" value="HRDC domain"/>
    <property type="match status" value="1"/>
</dbReference>
<dbReference type="InterPro" id="IPR004589">
    <property type="entry name" value="DNA_helicase_ATP-dep_RecQ"/>
</dbReference>
<feature type="domain" description="HRDC" evidence="14">
    <location>
        <begin position="511"/>
        <end position="588"/>
    </location>
</feature>
<dbReference type="EC" id="5.6.2.4" evidence="11"/>
<comment type="cofactor">
    <cofactor evidence="1">
        <name>Mg(2+)</name>
        <dbReference type="ChEBI" id="CHEBI:18420"/>
    </cofactor>
</comment>